<dbReference type="OrthoDB" id="783189at2"/>
<dbReference type="RefSeq" id="WP_012852915.1">
    <property type="nucleotide sequence ID" value="NC_013510.1"/>
</dbReference>
<proteinExistence type="predicted"/>
<feature type="transmembrane region" description="Helical" evidence="6">
    <location>
        <begin position="228"/>
        <end position="249"/>
    </location>
</feature>
<dbReference type="Proteomes" id="UP000001918">
    <property type="component" value="Chromosome"/>
</dbReference>
<keyword evidence="4 6" id="KW-0472">Membrane</keyword>
<keyword evidence="3 6" id="KW-1133">Transmembrane helix</keyword>
<evidence type="ECO:0000256" key="4">
    <source>
        <dbReference type="ARBA" id="ARBA00023136"/>
    </source>
</evidence>
<feature type="transmembrane region" description="Helical" evidence="6">
    <location>
        <begin position="332"/>
        <end position="352"/>
    </location>
</feature>
<gene>
    <name evidence="8" type="ordered locus">Tcur_2572</name>
</gene>
<dbReference type="PROSITE" id="PS50850">
    <property type="entry name" value="MFS"/>
    <property type="match status" value="1"/>
</dbReference>
<evidence type="ECO:0000256" key="5">
    <source>
        <dbReference type="SAM" id="MobiDB-lite"/>
    </source>
</evidence>
<feature type="transmembrane region" description="Helical" evidence="6">
    <location>
        <begin position="470"/>
        <end position="495"/>
    </location>
</feature>
<dbReference type="InterPro" id="IPR011701">
    <property type="entry name" value="MFS"/>
</dbReference>
<name>D1A4W2_THECD</name>
<dbReference type="Gene3D" id="1.20.1720.10">
    <property type="entry name" value="Multidrug resistance protein D"/>
    <property type="match status" value="1"/>
</dbReference>
<feature type="transmembrane region" description="Helical" evidence="6">
    <location>
        <begin position="297"/>
        <end position="320"/>
    </location>
</feature>
<evidence type="ECO:0000256" key="2">
    <source>
        <dbReference type="ARBA" id="ARBA00022692"/>
    </source>
</evidence>
<dbReference type="Pfam" id="PF07690">
    <property type="entry name" value="MFS_1"/>
    <property type="match status" value="1"/>
</dbReference>
<dbReference type="PANTHER" id="PTHR42718:SF39">
    <property type="entry name" value="ACTINORHODIN TRANSPORTER-RELATED"/>
    <property type="match status" value="1"/>
</dbReference>
<dbReference type="InterPro" id="IPR036259">
    <property type="entry name" value="MFS_trans_sf"/>
</dbReference>
<feature type="transmembrane region" description="Helical" evidence="6">
    <location>
        <begin position="439"/>
        <end position="458"/>
    </location>
</feature>
<reference evidence="8 9" key="1">
    <citation type="journal article" date="2011" name="Stand. Genomic Sci.">
        <title>Complete genome sequence of Thermomonospora curvata type strain (B9).</title>
        <authorList>
            <person name="Chertkov O."/>
            <person name="Sikorski J."/>
            <person name="Nolan M."/>
            <person name="Lapidus A."/>
            <person name="Lucas S."/>
            <person name="Del Rio T.G."/>
            <person name="Tice H."/>
            <person name="Cheng J.F."/>
            <person name="Goodwin L."/>
            <person name="Pitluck S."/>
            <person name="Liolios K."/>
            <person name="Ivanova N."/>
            <person name="Mavromatis K."/>
            <person name="Mikhailova N."/>
            <person name="Ovchinnikova G."/>
            <person name="Pati A."/>
            <person name="Chen A."/>
            <person name="Palaniappan K."/>
            <person name="Djao O.D."/>
            <person name="Land M."/>
            <person name="Hauser L."/>
            <person name="Chang Y.J."/>
            <person name="Jeffries C.D."/>
            <person name="Brettin T."/>
            <person name="Han C."/>
            <person name="Detter J.C."/>
            <person name="Rohde M."/>
            <person name="Goker M."/>
            <person name="Woyke T."/>
            <person name="Bristow J."/>
            <person name="Eisen J.A."/>
            <person name="Markowitz V."/>
            <person name="Hugenholtz P."/>
            <person name="Klenk H.P."/>
            <person name="Kyrpides N.C."/>
        </authorList>
    </citation>
    <scope>NUCLEOTIDE SEQUENCE [LARGE SCALE GENOMIC DNA]</scope>
    <source>
        <strain evidence="9">ATCC 19995 / DSM 43183 / JCM 3096 / KCTC 9072 / NBRC 15933 / NCIMB 10081 / Henssen B9</strain>
    </source>
</reference>
<evidence type="ECO:0000256" key="3">
    <source>
        <dbReference type="ARBA" id="ARBA00022989"/>
    </source>
</evidence>
<keyword evidence="9" id="KW-1185">Reference proteome</keyword>
<evidence type="ECO:0000313" key="8">
    <source>
        <dbReference type="EMBL" id="ACY98131.1"/>
    </source>
</evidence>
<dbReference type="AlphaFoldDB" id="D1A4W2"/>
<feature type="transmembrane region" description="Helical" evidence="6">
    <location>
        <begin position="36"/>
        <end position="59"/>
    </location>
</feature>
<keyword evidence="2 6" id="KW-0812">Transmembrane</keyword>
<feature type="transmembrane region" description="Helical" evidence="6">
    <location>
        <begin position="396"/>
        <end position="418"/>
    </location>
</feature>
<feature type="transmembrane region" description="Helical" evidence="6">
    <location>
        <begin position="129"/>
        <end position="150"/>
    </location>
</feature>
<evidence type="ECO:0000256" key="6">
    <source>
        <dbReference type="SAM" id="Phobius"/>
    </source>
</evidence>
<dbReference type="STRING" id="471852.Tcur_2572"/>
<feature type="transmembrane region" description="Helical" evidence="6">
    <location>
        <begin position="71"/>
        <end position="92"/>
    </location>
</feature>
<feature type="transmembrane region" description="Helical" evidence="6">
    <location>
        <begin position="104"/>
        <end position="123"/>
    </location>
</feature>
<evidence type="ECO:0000256" key="1">
    <source>
        <dbReference type="ARBA" id="ARBA00004651"/>
    </source>
</evidence>
<dbReference type="Gene3D" id="1.20.1250.20">
    <property type="entry name" value="MFS general substrate transporter like domains"/>
    <property type="match status" value="1"/>
</dbReference>
<dbReference type="KEGG" id="tcu:Tcur_2572"/>
<feature type="transmembrane region" description="Helical" evidence="6">
    <location>
        <begin position="197"/>
        <end position="216"/>
    </location>
</feature>
<accession>D1A4W2</accession>
<dbReference type="PANTHER" id="PTHR42718">
    <property type="entry name" value="MAJOR FACILITATOR SUPERFAMILY MULTIDRUG TRANSPORTER MFSC"/>
    <property type="match status" value="1"/>
</dbReference>
<dbReference type="HOGENOM" id="CLU_000960_28_2_11"/>
<comment type="subcellular location">
    <subcellularLocation>
        <location evidence="1">Cell membrane</location>
        <topology evidence="1">Multi-pass membrane protein</topology>
    </subcellularLocation>
</comment>
<evidence type="ECO:0000313" key="9">
    <source>
        <dbReference type="Proteomes" id="UP000001918"/>
    </source>
</evidence>
<feature type="domain" description="Major facilitator superfamily (MFS) profile" evidence="7">
    <location>
        <begin position="38"/>
        <end position="495"/>
    </location>
</feature>
<dbReference type="GO" id="GO:0022857">
    <property type="term" value="F:transmembrane transporter activity"/>
    <property type="evidence" value="ECO:0007669"/>
    <property type="project" value="InterPro"/>
</dbReference>
<dbReference type="GO" id="GO:0005886">
    <property type="term" value="C:plasma membrane"/>
    <property type="evidence" value="ECO:0007669"/>
    <property type="project" value="UniProtKB-SubCell"/>
</dbReference>
<feature type="transmembrane region" description="Helical" evidence="6">
    <location>
        <begin position="162"/>
        <end position="185"/>
    </location>
</feature>
<evidence type="ECO:0000259" key="7">
    <source>
        <dbReference type="PROSITE" id="PS50850"/>
    </source>
</evidence>
<feature type="transmembrane region" description="Helical" evidence="6">
    <location>
        <begin position="255"/>
        <end position="276"/>
    </location>
</feature>
<protein>
    <submittedName>
        <fullName evidence="8">Major facilitator superfamily MFS_1</fullName>
    </submittedName>
</protein>
<dbReference type="EMBL" id="CP001738">
    <property type="protein sequence ID" value="ACY98131.1"/>
    <property type="molecule type" value="Genomic_DNA"/>
</dbReference>
<dbReference type="eggNOG" id="COG0477">
    <property type="taxonomic scope" value="Bacteria"/>
</dbReference>
<dbReference type="CDD" id="cd17321">
    <property type="entry name" value="MFS_MMR_MDR_like"/>
    <property type="match status" value="1"/>
</dbReference>
<dbReference type="PRINTS" id="PR01036">
    <property type="entry name" value="TCRTETB"/>
</dbReference>
<dbReference type="SUPFAM" id="SSF103473">
    <property type="entry name" value="MFS general substrate transporter"/>
    <property type="match status" value="1"/>
</dbReference>
<feature type="region of interest" description="Disordered" evidence="5">
    <location>
        <begin position="1"/>
        <end position="27"/>
    </location>
</feature>
<sequence>MSSPTEVPAERGIEQNAAGGEPLPGPGTERIRGQSLWALLVAMAGTFMAIMDSFIVNVAVPSVQASLNATFAQVELAVSGYVLVYGLLLVTGGRLGDLFGARRLFLTGTAVFTLASLAAGLAGGPAALIAFRALQAVGAAMFYPQVLALLQTSFTGRARAIAFAVFGATIGLASIAGQVIGGLLIHLDLFGLGWRNVFLVNVPLGLLTLAGAARVLPAGRAAGRRARLDPAGVALLSTALLLLSVPLTFGHQAGWPAWTRISLIAAAPAAVAFLAWERALAACGGDPLVDPALFRRRAFAAGNALAVVFFAGNAGLFFVLTLQLQNGMGHSPIAAGLTFLPLAAAFALASLLGPRLEARIGHHVLTVGYAANAAGTLALLLTAWSAGSGLTGRLLLPALAVIGFGEGLGVSLLIGTALRGVPAEDAGAAGGVLETAVQIGMSLGVTVLGLVFSAALGGDHEAAADPNVHAGAFTVALAGNLVLALAALALLPALVRKRRVAARGH</sequence>
<feature type="transmembrane region" description="Helical" evidence="6">
    <location>
        <begin position="364"/>
        <end position="384"/>
    </location>
</feature>
<organism evidence="8 9">
    <name type="scientific">Thermomonospora curvata (strain ATCC 19995 / DSM 43183 / JCM 3096 / KCTC 9072 / NBRC 15933 / NCIMB 10081 / Henssen B9)</name>
    <dbReference type="NCBI Taxonomy" id="471852"/>
    <lineage>
        <taxon>Bacteria</taxon>
        <taxon>Bacillati</taxon>
        <taxon>Actinomycetota</taxon>
        <taxon>Actinomycetes</taxon>
        <taxon>Streptosporangiales</taxon>
        <taxon>Thermomonosporaceae</taxon>
        <taxon>Thermomonospora</taxon>
    </lineage>
</organism>
<dbReference type="InterPro" id="IPR020846">
    <property type="entry name" value="MFS_dom"/>
</dbReference>